<evidence type="ECO:0000259" key="1">
    <source>
        <dbReference type="Pfam" id="PF04326"/>
    </source>
</evidence>
<dbReference type="Gene3D" id="3.30.950.30">
    <property type="entry name" value="Schlafen, AAA domain"/>
    <property type="match status" value="1"/>
</dbReference>
<dbReference type="Pfam" id="PF13749">
    <property type="entry name" value="HATPase_c_4"/>
    <property type="match status" value="1"/>
</dbReference>
<dbReference type="OrthoDB" id="7593619at2"/>
<evidence type="ECO:0000313" key="2">
    <source>
        <dbReference type="EMBL" id="AUB79887.1"/>
    </source>
</evidence>
<gene>
    <name evidence="2" type="ORF">THSYN_02205</name>
</gene>
<dbReference type="RefSeq" id="WP_100917701.1">
    <property type="nucleotide sequence ID" value="NZ_CP020370.1"/>
</dbReference>
<keyword evidence="3" id="KW-1185">Reference proteome</keyword>
<reference evidence="2 3" key="1">
    <citation type="submission" date="2017-03" db="EMBL/GenBank/DDBJ databases">
        <title>Complete genome sequence of Candidatus 'Thiodictyon syntrophicum' sp. nov. strain Cad16T, a photolithoautotroph purple sulfur bacterium isolated from an alpine meromictic lake.</title>
        <authorList>
            <person name="Luedin S.M."/>
            <person name="Pothier J.F."/>
            <person name="Danza F."/>
            <person name="Storelli N."/>
            <person name="Wittwer M."/>
            <person name="Tonolla M."/>
        </authorList>
    </citation>
    <scope>NUCLEOTIDE SEQUENCE [LARGE SCALE GENOMIC DNA]</scope>
    <source>
        <strain evidence="2 3">Cad16T</strain>
    </source>
</reference>
<evidence type="ECO:0000313" key="3">
    <source>
        <dbReference type="Proteomes" id="UP000232638"/>
    </source>
</evidence>
<feature type="domain" description="Schlafen AlbA-2" evidence="1">
    <location>
        <begin position="14"/>
        <end position="128"/>
    </location>
</feature>
<dbReference type="EMBL" id="CP020370">
    <property type="protein sequence ID" value="AUB79887.1"/>
    <property type="molecule type" value="Genomic_DNA"/>
</dbReference>
<dbReference type="InterPro" id="IPR038475">
    <property type="entry name" value="RecG_C_sf"/>
</dbReference>
<accession>A0A2K8U2W8</accession>
<dbReference type="Pfam" id="PF04326">
    <property type="entry name" value="SLFN_AlbA_2"/>
    <property type="match status" value="1"/>
</dbReference>
<sequence>MLKTELYQLIANGESSGVEFKRDDVRPESLAKEIAAFANFRGGHVLLGVEDDGRISGLQRPNVQTWVMDTVSRYVHPAIIPFYEEIDLGGDGRVAVITLEQGMTKPYVVRNNNREDIYIRVGDTSRLATREQQARLFQESQMFHAEVLPVSGTGPDSLDHRRLVDYLIRVLGEPAAEFQAEPSGLERRLIGLSLLAETPLSGRAASIAGLLLFGRNPRARLRQAGLRLMVFAGEDRDYEALLDQLIDAPLVELVETIDGGDNSEPGEYREPGLIDLALERLRPFLSRETGPSDETIRRERPWRIPLTVLREALLNAFAHRDWTRAGDVELCVYSDRVEIASPGPLPNDMTVEKMKAGQRSPRNPLLVDILRDYGYVDARGMGVRRKIIPAMRTLTGAEPEYRVGNDEVRLVLTLPAPISVPAAI</sequence>
<proteinExistence type="predicted"/>
<dbReference type="AlphaFoldDB" id="A0A2K8U2W8"/>
<dbReference type="InterPro" id="IPR007421">
    <property type="entry name" value="Schlafen_AlbA_2_dom"/>
</dbReference>
<protein>
    <submittedName>
        <fullName evidence="2">Transcriptional regulator</fullName>
    </submittedName>
</protein>
<dbReference type="KEGG" id="tsy:THSYN_02205"/>
<name>A0A2K8U2W8_9GAMM</name>
<dbReference type="PANTHER" id="PTHR30595">
    <property type="entry name" value="GLPR-RELATED TRANSCRIPTIONAL REPRESSOR"/>
    <property type="match status" value="1"/>
</dbReference>
<organism evidence="2 3">
    <name type="scientific">Candidatus Thiodictyon syntrophicum</name>
    <dbReference type="NCBI Taxonomy" id="1166950"/>
    <lineage>
        <taxon>Bacteria</taxon>
        <taxon>Pseudomonadati</taxon>
        <taxon>Pseudomonadota</taxon>
        <taxon>Gammaproteobacteria</taxon>
        <taxon>Chromatiales</taxon>
        <taxon>Chromatiaceae</taxon>
        <taxon>Thiodictyon</taxon>
    </lineage>
</organism>
<dbReference type="InterPro" id="IPR038461">
    <property type="entry name" value="Schlafen_AlbA_2_dom_sf"/>
</dbReference>
<dbReference type="Gene3D" id="3.30.565.60">
    <property type="match status" value="1"/>
</dbReference>
<dbReference type="PANTHER" id="PTHR30595:SF6">
    <property type="entry name" value="SCHLAFEN ALBA-2 DOMAIN-CONTAINING PROTEIN"/>
    <property type="match status" value="1"/>
</dbReference>
<dbReference type="Proteomes" id="UP000232638">
    <property type="component" value="Chromosome"/>
</dbReference>